<dbReference type="NCBIfam" id="TIGR00128">
    <property type="entry name" value="fabD"/>
    <property type="match status" value="1"/>
</dbReference>
<feature type="active site" evidence="5">
    <location>
        <position position="201"/>
    </location>
</feature>
<dbReference type="Gene3D" id="3.40.366.10">
    <property type="entry name" value="Malonyl-Coenzyme A Acyl Carrier Protein, domain 2"/>
    <property type="match status" value="1"/>
</dbReference>
<dbReference type="PIRSF" id="PIRSF000446">
    <property type="entry name" value="Mct"/>
    <property type="match status" value="1"/>
</dbReference>
<dbReference type="InterPro" id="IPR024925">
    <property type="entry name" value="Malonyl_CoA-ACP_transAc"/>
</dbReference>
<dbReference type="EMBL" id="PYAV01000001">
    <property type="protein sequence ID" value="PSL51156.1"/>
    <property type="molecule type" value="Genomic_DNA"/>
</dbReference>
<gene>
    <name evidence="7" type="ORF">B0H94_10166</name>
</gene>
<proteinExistence type="inferred from homology"/>
<comment type="caution">
    <text evidence="7">The sequence shown here is derived from an EMBL/GenBank/DDBJ whole genome shotgun (WGS) entry which is preliminary data.</text>
</comment>
<evidence type="ECO:0000313" key="8">
    <source>
        <dbReference type="Proteomes" id="UP000242310"/>
    </source>
</evidence>
<dbReference type="InterPro" id="IPR050858">
    <property type="entry name" value="Mal-CoA-ACP_Trans/PKS_FabD"/>
</dbReference>
<dbReference type="SMART" id="SM00827">
    <property type="entry name" value="PKS_AT"/>
    <property type="match status" value="1"/>
</dbReference>
<dbReference type="GO" id="GO:0004314">
    <property type="term" value="F:[acyl-carrier-protein] S-malonyltransferase activity"/>
    <property type="evidence" value="ECO:0007669"/>
    <property type="project" value="UniProtKB-EC"/>
</dbReference>
<comment type="similarity">
    <text evidence="4">Belongs to the fabD family.</text>
</comment>
<evidence type="ECO:0000259" key="6">
    <source>
        <dbReference type="SMART" id="SM00827"/>
    </source>
</evidence>
<name>A0A2P8HY35_9BACI</name>
<dbReference type="AlphaFoldDB" id="A0A2P8HY35"/>
<dbReference type="EC" id="2.3.1.39" evidence="4"/>
<dbReference type="InterPro" id="IPR016036">
    <property type="entry name" value="Malonyl_transacylase_ACP-bd"/>
</dbReference>
<keyword evidence="1 4" id="KW-0808">Transferase</keyword>
<accession>A0A2P8HY35</accession>
<dbReference type="SUPFAM" id="SSF52151">
    <property type="entry name" value="FabD/lysophospholipase-like"/>
    <property type="match status" value="1"/>
</dbReference>
<dbReference type="OrthoDB" id="9805460at2"/>
<feature type="domain" description="Malonyl-CoA:ACP transacylase (MAT)" evidence="6">
    <location>
        <begin position="7"/>
        <end position="314"/>
    </location>
</feature>
<dbReference type="GO" id="GO:0006633">
    <property type="term" value="P:fatty acid biosynthetic process"/>
    <property type="evidence" value="ECO:0007669"/>
    <property type="project" value="TreeGrafter"/>
</dbReference>
<evidence type="ECO:0000313" key="7">
    <source>
        <dbReference type="EMBL" id="PSL51156.1"/>
    </source>
</evidence>
<dbReference type="Gene3D" id="3.30.70.250">
    <property type="entry name" value="Malonyl-CoA ACP transacylase, ACP-binding"/>
    <property type="match status" value="1"/>
</dbReference>
<keyword evidence="2 4" id="KW-0012">Acyltransferase</keyword>
<dbReference type="InterPro" id="IPR014043">
    <property type="entry name" value="Acyl_transferase_dom"/>
</dbReference>
<reference evidence="7 8" key="1">
    <citation type="submission" date="2018-03" db="EMBL/GenBank/DDBJ databases">
        <title>Genomic Encyclopedia of Type Strains, Phase III (KMG-III): the genomes of soil and plant-associated and newly described type strains.</title>
        <authorList>
            <person name="Whitman W."/>
        </authorList>
    </citation>
    <scope>NUCLEOTIDE SEQUENCE [LARGE SCALE GENOMIC DNA]</scope>
    <source>
        <strain evidence="7 8">CGMCC 1.07653</strain>
    </source>
</reference>
<evidence type="ECO:0000256" key="3">
    <source>
        <dbReference type="ARBA" id="ARBA00048462"/>
    </source>
</evidence>
<dbReference type="PANTHER" id="PTHR42681">
    <property type="entry name" value="MALONYL-COA-ACYL CARRIER PROTEIN TRANSACYLASE, MITOCHONDRIAL"/>
    <property type="match status" value="1"/>
</dbReference>
<dbReference type="FunFam" id="3.30.70.250:FF:000001">
    <property type="entry name" value="Malonyl CoA-acyl carrier protein transacylase"/>
    <property type="match status" value="1"/>
</dbReference>
<dbReference type="GO" id="GO:0005829">
    <property type="term" value="C:cytosol"/>
    <property type="evidence" value="ECO:0007669"/>
    <property type="project" value="TreeGrafter"/>
</dbReference>
<dbReference type="InterPro" id="IPR001227">
    <property type="entry name" value="Ac_transferase_dom_sf"/>
</dbReference>
<dbReference type="Proteomes" id="UP000242310">
    <property type="component" value="Unassembled WGS sequence"/>
</dbReference>
<dbReference type="PANTHER" id="PTHR42681:SF1">
    <property type="entry name" value="MALONYL-COA-ACYL CARRIER PROTEIN TRANSACYLASE, MITOCHONDRIAL"/>
    <property type="match status" value="1"/>
</dbReference>
<evidence type="ECO:0000256" key="1">
    <source>
        <dbReference type="ARBA" id="ARBA00022679"/>
    </source>
</evidence>
<evidence type="ECO:0000256" key="2">
    <source>
        <dbReference type="ARBA" id="ARBA00023315"/>
    </source>
</evidence>
<sequence length="315" mass="32818">MGKLAFLFPGQGSQAVGMAQELMQNRQEAADIGKAADEAVGYNLTHLMAEGPEDTLTKTENAQPALVTASCAFLPAIEAAGIRPDFTAGHSLGEYAALVAAGVLSFAEAVEAVHARGRLMEEAVPAGEGTMAAVMGMAREDLETVLEAVQAEGEAVEAANMNAPGQIVISGSASGVARAGEKLKEEGAKRVVPLNVSGPFHSSLMQPAADGLTEVLDGLSFTDAQIPVVQNVNAKPTTDAQALKDGLVSQVTSPVLWEDTVRTLLDEGVDTFVEIGSKNVLSSLVRKIQRKDITVLAVEDEASLEQLLNLERGDG</sequence>
<evidence type="ECO:0000256" key="5">
    <source>
        <dbReference type="PIRSR" id="PIRSR000446-1"/>
    </source>
</evidence>
<organism evidence="7 8">
    <name type="scientific">Salsuginibacillus halophilus</name>
    <dbReference type="NCBI Taxonomy" id="517424"/>
    <lineage>
        <taxon>Bacteria</taxon>
        <taxon>Bacillati</taxon>
        <taxon>Bacillota</taxon>
        <taxon>Bacilli</taxon>
        <taxon>Bacillales</taxon>
        <taxon>Bacillaceae</taxon>
        <taxon>Salsuginibacillus</taxon>
    </lineage>
</organism>
<keyword evidence="8" id="KW-1185">Reference proteome</keyword>
<dbReference type="InterPro" id="IPR016035">
    <property type="entry name" value="Acyl_Trfase/lysoPLipase"/>
</dbReference>
<comment type="catalytic activity">
    <reaction evidence="3 4">
        <text>holo-[ACP] + malonyl-CoA = malonyl-[ACP] + CoA</text>
        <dbReference type="Rhea" id="RHEA:41792"/>
        <dbReference type="Rhea" id="RHEA-COMP:9623"/>
        <dbReference type="Rhea" id="RHEA-COMP:9685"/>
        <dbReference type="ChEBI" id="CHEBI:57287"/>
        <dbReference type="ChEBI" id="CHEBI:57384"/>
        <dbReference type="ChEBI" id="CHEBI:64479"/>
        <dbReference type="ChEBI" id="CHEBI:78449"/>
        <dbReference type="EC" id="2.3.1.39"/>
    </reaction>
</comment>
<dbReference type="SUPFAM" id="SSF55048">
    <property type="entry name" value="Probable ACP-binding domain of malonyl-CoA ACP transacylase"/>
    <property type="match status" value="1"/>
</dbReference>
<protein>
    <recommendedName>
        <fullName evidence="4">Malonyl CoA-acyl carrier protein transacylase</fullName>
        <ecNumber evidence="4">2.3.1.39</ecNumber>
    </recommendedName>
</protein>
<dbReference type="RefSeq" id="WP_106587241.1">
    <property type="nucleotide sequence ID" value="NZ_PYAV01000001.1"/>
</dbReference>
<evidence type="ECO:0000256" key="4">
    <source>
        <dbReference type="PIRNR" id="PIRNR000446"/>
    </source>
</evidence>
<feature type="active site" evidence="5">
    <location>
        <position position="91"/>
    </location>
</feature>
<dbReference type="InterPro" id="IPR004410">
    <property type="entry name" value="Malonyl_CoA-ACP_transAc_FabD"/>
</dbReference>
<dbReference type="Pfam" id="PF00698">
    <property type="entry name" value="Acyl_transf_1"/>
    <property type="match status" value="1"/>
</dbReference>